<evidence type="ECO:0000259" key="3">
    <source>
        <dbReference type="Pfam" id="PF13460"/>
    </source>
</evidence>
<dbReference type="SUPFAM" id="SSF51735">
    <property type="entry name" value="NAD(P)-binding Rossmann-fold domains"/>
    <property type="match status" value="1"/>
</dbReference>
<organism evidence="4">
    <name type="scientific">Grammatophora oceanica</name>
    <dbReference type="NCBI Taxonomy" id="210454"/>
    <lineage>
        <taxon>Eukaryota</taxon>
        <taxon>Sar</taxon>
        <taxon>Stramenopiles</taxon>
        <taxon>Ochrophyta</taxon>
        <taxon>Bacillariophyta</taxon>
        <taxon>Fragilariophyceae</taxon>
        <taxon>Fragilariophycidae</taxon>
        <taxon>Rhabdonematales</taxon>
        <taxon>Grammatophoraceae</taxon>
        <taxon>Grammatophora</taxon>
    </lineage>
</organism>
<dbReference type="PANTHER" id="PTHR14194:SF86">
    <property type="entry name" value="OS05G0110300 PROTEIN"/>
    <property type="match status" value="1"/>
</dbReference>
<dbReference type="PANTHER" id="PTHR14194">
    <property type="entry name" value="NITROGEN METABOLIC REGULATION PROTEIN NMR-RELATED"/>
    <property type="match status" value="1"/>
</dbReference>
<dbReference type="Gene3D" id="3.40.50.720">
    <property type="entry name" value="NAD(P)-binding Rossmann-like Domain"/>
    <property type="match status" value="1"/>
</dbReference>
<gene>
    <name evidence="4" type="ORF">GOCE00092_LOCUS5675</name>
</gene>
<reference evidence="4" key="1">
    <citation type="submission" date="2021-01" db="EMBL/GenBank/DDBJ databases">
        <authorList>
            <person name="Corre E."/>
            <person name="Pelletier E."/>
            <person name="Niang G."/>
            <person name="Scheremetjew M."/>
            <person name="Finn R."/>
            <person name="Kale V."/>
            <person name="Holt S."/>
            <person name="Cochrane G."/>
            <person name="Meng A."/>
            <person name="Brown T."/>
            <person name="Cohen L."/>
        </authorList>
    </citation>
    <scope>NUCLEOTIDE SEQUENCE</scope>
    <source>
        <strain evidence="4">CCMP 410</strain>
    </source>
</reference>
<keyword evidence="2" id="KW-0732">Signal</keyword>
<dbReference type="InterPro" id="IPR036291">
    <property type="entry name" value="NAD(P)-bd_dom_sf"/>
</dbReference>
<dbReference type="Pfam" id="PF13460">
    <property type="entry name" value="NAD_binding_10"/>
    <property type="match status" value="1"/>
</dbReference>
<dbReference type="EMBL" id="HBGK01010912">
    <property type="protein sequence ID" value="CAD9276766.1"/>
    <property type="molecule type" value="Transcribed_RNA"/>
</dbReference>
<evidence type="ECO:0000313" key="4">
    <source>
        <dbReference type="EMBL" id="CAD9276766.1"/>
    </source>
</evidence>
<accession>A0A7S1Y4L5</accession>
<dbReference type="GO" id="GO:0016491">
    <property type="term" value="F:oxidoreductase activity"/>
    <property type="evidence" value="ECO:0007669"/>
    <property type="project" value="InterPro"/>
</dbReference>
<dbReference type="InterPro" id="IPR016040">
    <property type="entry name" value="NAD(P)-bd_dom"/>
</dbReference>
<dbReference type="InterPro" id="IPR044163">
    <property type="entry name" value="SARED1-like"/>
</dbReference>
<evidence type="ECO:0000256" key="1">
    <source>
        <dbReference type="SAM" id="MobiDB-lite"/>
    </source>
</evidence>
<protein>
    <recommendedName>
        <fullName evidence="3">NAD(P)-binding domain-containing protein</fullName>
    </recommendedName>
</protein>
<name>A0A7S1Y4L5_9STRA</name>
<feature type="signal peptide" evidence="2">
    <location>
        <begin position="1"/>
        <end position="21"/>
    </location>
</feature>
<sequence>MTSNKLLLLFLMMVSPATSLASPLRVFVSGAGGQTGQSVFRKMLELSELFQPVGVVRTEASKEALVESGISPEHIVVADITDESAVQAAMKGCHAVCICTSAKPVPTGEKREDGRPTFGFPNGQPEKVDWLGQKHQIDAAKATGEDVHVVICSSMGGTNPNNPLNAIGKTTNEDGSTSGGDILLWKRKAEQYAMDSGLPYTIIHPGGLINEPGGERELVLGVDDSQEGTESRTVPREDVAELMIQSLLHPVYKKRSFDLRAKPVGDGVVTTDFEALEKKWLDGKNCDYSLSCSS</sequence>
<dbReference type="CDD" id="cd05243">
    <property type="entry name" value="SDR_a5"/>
    <property type="match status" value="1"/>
</dbReference>
<feature type="domain" description="NAD(P)-binding" evidence="3">
    <location>
        <begin position="30"/>
        <end position="250"/>
    </location>
</feature>
<feature type="region of interest" description="Disordered" evidence="1">
    <location>
        <begin position="105"/>
        <end position="124"/>
    </location>
</feature>
<proteinExistence type="predicted"/>
<feature type="chain" id="PRO_5030574824" description="NAD(P)-binding domain-containing protein" evidence="2">
    <location>
        <begin position="22"/>
        <end position="294"/>
    </location>
</feature>
<evidence type="ECO:0000256" key="2">
    <source>
        <dbReference type="SAM" id="SignalP"/>
    </source>
</evidence>
<dbReference type="AlphaFoldDB" id="A0A7S1Y4L5"/>